<accession>A0AAD9J851</accession>
<dbReference type="Proteomes" id="UP001208570">
    <property type="component" value="Unassembled WGS sequence"/>
</dbReference>
<dbReference type="Gene3D" id="3.60.10.10">
    <property type="entry name" value="Endonuclease/exonuclease/phosphatase"/>
    <property type="match status" value="1"/>
</dbReference>
<dbReference type="Pfam" id="PF03372">
    <property type="entry name" value="Exo_endo_phos"/>
    <property type="match status" value="1"/>
</dbReference>
<keyword evidence="4" id="KW-1185">Reference proteome</keyword>
<feature type="compositionally biased region" description="Polar residues" evidence="1">
    <location>
        <begin position="77"/>
        <end position="92"/>
    </location>
</feature>
<name>A0AAD9J851_9ANNE</name>
<feature type="compositionally biased region" description="Polar residues" evidence="1">
    <location>
        <begin position="186"/>
        <end position="207"/>
    </location>
</feature>
<dbReference type="AlphaFoldDB" id="A0AAD9J851"/>
<evidence type="ECO:0000259" key="2">
    <source>
        <dbReference type="Pfam" id="PF03372"/>
    </source>
</evidence>
<reference evidence="3" key="1">
    <citation type="journal article" date="2023" name="Mol. Biol. Evol.">
        <title>Third-Generation Sequencing Reveals the Adaptive Role of the Epigenome in Three Deep-Sea Polychaetes.</title>
        <authorList>
            <person name="Perez M."/>
            <person name="Aroh O."/>
            <person name="Sun Y."/>
            <person name="Lan Y."/>
            <person name="Juniper S.K."/>
            <person name="Young C.R."/>
            <person name="Angers B."/>
            <person name="Qian P.Y."/>
        </authorList>
    </citation>
    <scope>NUCLEOTIDE SEQUENCE</scope>
    <source>
        <strain evidence="3">P08H-3</strain>
    </source>
</reference>
<feature type="compositionally biased region" description="Polar residues" evidence="1">
    <location>
        <begin position="1"/>
        <end position="16"/>
    </location>
</feature>
<dbReference type="GO" id="GO:0003824">
    <property type="term" value="F:catalytic activity"/>
    <property type="evidence" value="ECO:0007669"/>
    <property type="project" value="InterPro"/>
</dbReference>
<dbReference type="InterPro" id="IPR036691">
    <property type="entry name" value="Endo/exonu/phosph_ase_sf"/>
</dbReference>
<feature type="domain" description="Endonuclease/exonuclease/phosphatase" evidence="2">
    <location>
        <begin position="211"/>
        <end position="280"/>
    </location>
</feature>
<dbReference type="SUPFAM" id="SSF56219">
    <property type="entry name" value="DNase I-like"/>
    <property type="match status" value="1"/>
</dbReference>
<feature type="region of interest" description="Disordered" evidence="1">
    <location>
        <begin position="127"/>
        <end position="207"/>
    </location>
</feature>
<protein>
    <recommendedName>
        <fullName evidence="2">Endonuclease/exonuclease/phosphatase domain-containing protein</fullName>
    </recommendedName>
</protein>
<dbReference type="InterPro" id="IPR005135">
    <property type="entry name" value="Endo/exonuclease/phosphatase"/>
</dbReference>
<sequence length="296" mass="33453">MGPQENNSLSLETNGASMPELQAETRHSIQRMSLEDGTGQHSQPEPRFQRPYPPPVTHGPRPSHRTTTDFQELPSVTHETTPVEYTTSIHSPNQPPRDKYGQCCGGHHGAYEPHLVNYEQSYRAHKDYPERPKERPGRCPKRRPTKNHRGDPTADCAGRSKNLQTDCSPHPPTKHYPELQTRPDESQQNLPTSQKTRIQDNPPNTDLGITSWNIRGFDARRNMLLSHIQDRHPDIIMLQETLTSTNKVPKLPGHHIYHKPKDPSATSVSQGMITAVRQGIPTPSEVRPQMTTLNTN</sequence>
<gene>
    <name evidence="3" type="ORF">LSH36_518g02016</name>
</gene>
<evidence type="ECO:0000313" key="4">
    <source>
        <dbReference type="Proteomes" id="UP001208570"/>
    </source>
</evidence>
<organism evidence="3 4">
    <name type="scientific">Paralvinella palmiformis</name>
    <dbReference type="NCBI Taxonomy" id="53620"/>
    <lineage>
        <taxon>Eukaryota</taxon>
        <taxon>Metazoa</taxon>
        <taxon>Spiralia</taxon>
        <taxon>Lophotrochozoa</taxon>
        <taxon>Annelida</taxon>
        <taxon>Polychaeta</taxon>
        <taxon>Sedentaria</taxon>
        <taxon>Canalipalpata</taxon>
        <taxon>Terebellida</taxon>
        <taxon>Terebelliformia</taxon>
        <taxon>Alvinellidae</taxon>
        <taxon>Paralvinella</taxon>
    </lineage>
</organism>
<proteinExistence type="predicted"/>
<feature type="region of interest" description="Disordered" evidence="1">
    <location>
        <begin position="1"/>
        <end position="111"/>
    </location>
</feature>
<comment type="caution">
    <text evidence="3">The sequence shown here is derived from an EMBL/GenBank/DDBJ whole genome shotgun (WGS) entry which is preliminary data.</text>
</comment>
<feature type="compositionally biased region" description="Basic and acidic residues" evidence="1">
    <location>
        <begin position="175"/>
        <end position="185"/>
    </location>
</feature>
<dbReference type="EMBL" id="JAODUP010000518">
    <property type="protein sequence ID" value="KAK2148064.1"/>
    <property type="molecule type" value="Genomic_DNA"/>
</dbReference>
<feature type="compositionally biased region" description="Basic and acidic residues" evidence="1">
    <location>
        <begin position="127"/>
        <end position="137"/>
    </location>
</feature>
<evidence type="ECO:0000256" key="1">
    <source>
        <dbReference type="SAM" id="MobiDB-lite"/>
    </source>
</evidence>
<evidence type="ECO:0000313" key="3">
    <source>
        <dbReference type="EMBL" id="KAK2148064.1"/>
    </source>
</evidence>
<feature type="compositionally biased region" description="Basic residues" evidence="1">
    <location>
        <begin position="138"/>
        <end position="147"/>
    </location>
</feature>